<dbReference type="PANTHER" id="PTHR30595">
    <property type="entry name" value="GLPR-RELATED TRANSCRIPTIONAL REPRESSOR"/>
    <property type="match status" value="1"/>
</dbReference>
<keyword evidence="3" id="KW-1185">Reference proteome</keyword>
<dbReference type="Gene3D" id="3.30.565.60">
    <property type="match status" value="1"/>
</dbReference>
<accession>A0ABS8EX58</accession>
<name>A0ABS8EX58_9FIRM</name>
<dbReference type="Pfam" id="PF13749">
    <property type="entry name" value="HATPase_c_4"/>
    <property type="match status" value="1"/>
</dbReference>
<dbReference type="Pfam" id="PF04326">
    <property type="entry name" value="SLFN_AlbA_2"/>
    <property type="match status" value="1"/>
</dbReference>
<dbReference type="RefSeq" id="WP_147632435.1">
    <property type="nucleotide sequence ID" value="NZ_JAJEQE010000018.1"/>
</dbReference>
<evidence type="ECO:0000313" key="2">
    <source>
        <dbReference type="EMBL" id="MCC2149007.1"/>
    </source>
</evidence>
<proteinExistence type="predicted"/>
<evidence type="ECO:0000259" key="1">
    <source>
        <dbReference type="Pfam" id="PF04326"/>
    </source>
</evidence>
<dbReference type="InterPro" id="IPR038475">
    <property type="entry name" value="RecG_C_sf"/>
</dbReference>
<organism evidence="2 3">
    <name type="scientific">Hominisplanchenecus faecis</name>
    <dbReference type="NCBI Taxonomy" id="2885351"/>
    <lineage>
        <taxon>Bacteria</taxon>
        <taxon>Bacillati</taxon>
        <taxon>Bacillota</taxon>
        <taxon>Clostridia</taxon>
        <taxon>Lachnospirales</taxon>
        <taxon>Lachnospiraceae</taxon>
        <taxon>Hominisplanchenecus</taxon>
    </lineage>
</organism>
<gene>
    <name evidence="2" type="ORF">LKD42_07020</name>
</gene>
<feature type="domain" description="Schlafen AlbA-2" evidence="1">
    <location>
        <begin position="3"/>
        <end position="107"/>
    </location>
</feature>
<dbReference type="InterPro" id="IPR038461">
    <property type="entry name" value="Schlafen_AlbA_2_dom_sf"/>
</dbReference>
<dbReference type="InterPro" id="IPR007421">
    <property type="entry name" value="Schlafen_AlbA_2_dom"/>
</dbReference>
<comment type="caution">
    <text evidence="2">The sequence shown here is derived from an EMBL/GenBank/DDBJ whole genome shotgun (WGS) entry which is preliminary data.</text>
</comment>
<sequence>MRETRIVEFKETITNTFLKTVSAFSNYDGGTIFFGIDDNGDIKGLLDVKQACLDIENKINDSISPQPNYMLEIQNNDQIIKLTIKSGLQKPYLYKSKAYKRNDTATIEVDTLEFSRLILEGKNIRFEELTCKDQALSFEVLHCKLKEMIQLETFNQDTLKTLNLYDNINGYNNTAGLLADKNHFPGIDIVKFGESISIIQRRITFENISVLEVYKKAISVFREYYQYEVIQSADRKKVEKIPEAAFREAIANALIHRAWDVASQIRVSMFDDRIEIVSPGGLPSGITEEEYLSGKLSILRNRNLANVFYRLGFVEIFGTGIIRIKQLYEKALVKPGFEVSENAIKIVLPIFEDNVDLTEDEKIVYQILSETMLKPISEIAPYVPFGKSKTTQLLKNMIKRGLVVVEGKGRGTKYIIK</sequence>
<protein>
    <submittedName>
        <fullName evidence="2">DNA binding domain-containing protein</fullName>
    </submittedName>
</protein>
<dbReference type="Proteomes" id="UP001299235">
    <property type="component" value="Unassembled WGS sequence"/>
</dbReference>
<dbReference type="Gene3D" id="3.30.950.30">
    <property type="entry name" value="Schlafen, AAA domain"/>
    <property type="match status" value="1"/>
</dbReference>
<dbReference type="PANTHER" id="PTHR30595:SF6">
    <property type="entry name" value="SCHLAFEN ALBA-2 DOMAIN-CONTAINING PROTEIN"/>
    <property type="match status" value="1"/>
</dbReference>
<dbReference type="EMBL" id="JAJEQE010000018">
    <property type="protein sequence ID" value="MCC2149007.1"/>
    <property type="molecule type" value="Genomic_DNA"/>
</dbReference>
<evidence type="ECO:0000313" key="3">
    <source>
        <dbReference type="Proteomes" id="UP001299235"/>
    </source>
</evidence>
<reference evidence="2 3" key="1">
    <citation type="submission" date="2021-10" db="EMBL/GenBank/DDBJ databases">
        <title>Anaerobic single-cell dispensing facilitates the cultivation of human gut bacteria.</title>
        <authorList>
            <person name="Afrizal A."/>
        </authorList>
    </citation>
    <scope>NUCLEOTIDE SEQUENCE [LARGE SCALE GENOMIC DNA]</scope>
    <source>
        <strain evidence="2 3">CLA-AA-H246</strain>
    </source>
</reference>